<name>A0A086ZE75_9BIFI</name>
<evidence type="ECO:0000256" key="10">
    <source>
        <dbReference type="SAM" id="MobiDB-lite"/>
    </source>
</evidence>
<dbReference type="GO" id="GO:0005315">
    <property type="term" value="F:phosphate transmembrane transporter activity"/>
    <property type="evidence" value="ECO:0007669"/>
    <property type="project" value="InterPro"/>
</dbReference>
<feature type="transmembrane region" description="Helical" evidence="11">
    <location>
        <begin position="657"/>
        <end position="678"/>
    </location>
</feature>
<dbReference type="NCBIfam" id="TIGR00974">
    <property type="entry name" value="3a0107s02c"/>
    <property type="match status" value="1"/>
</dbReference>
<dbReference type="Proteomes" id="UP000029096">
    <property type="component" value="Unassembled WGS sequence"/>
</dbReference>
<feature type="transmembrane region" description="Helical" evidence="11">
    <location>
        <begin position="215"/>
        <end position="234"/>
    </location>
</feature>
<evidence type="ECO:0000313" key="14">
    <source>
        <dbReference type="Proteomes" id="UP000029096"/>
    </source>
</evidence>
<dbReference type="Pfam" id="PF00528">
    <property type="entry name" value="BPD_transp_1"/>
    <property type="match status" value="2"/>
</dbReference>
<dbReference type="PANTHER" id="PTHR30425:SF1">
    <property type="entry name" value="PHOSPHATE TRANSPORT SYSTEM PERMEASE PROTEIN PSTC"/>
    <property type="match status" value="1"/>
</dbReference>
<dbReference type="GO" id="GO:0035435">
    <property type="term" value="P:phosphate ion transmembrane transport"/>
    <property type="evidence" value="ECO:0007669"/>
    <property type="project" value="InterPro"/>
</dbReference>
<dbReference type="STRING" id="1437606.BBOH_1554"/>
<evidence type="ECO:0000256" key="3">
    <source>
        <dbReference type="ARBA" id="ARBA00007069"/>
    </source>
</evidence>
<evidence type="ECO:0000256" key="6">
    <source>
        <dbReference type="ARBA" id="ARBA00022592"/>
    </source>
</evidence>
<organism evidence="13 14">
    <name type="scientific">Bifidobacterium bohemicum DSM 22767</name>
    <dbReference type="NCBI Taxonomy" id="1437606"/>
    <lineage>
        <taxon>Bacteria</taxon>
        <taxon>Bacillati</taxon>
        <taxon>Actinomycetota</taxon>
        <taxon>Actinomycetes</taxon>
        <taxon>Bifidobacteriales</taxon>
        <taxon>Bifidobacteriaceae</taxon>
        <taxon>Bifidobacterium</taxon>
    </lineage>
</organism>
<evidence type="ECO:0000256" key="5">
    <source>
        <dbReference type="ARBA" id="ARBA00022475"/>
    </source>
</evidence>
<evidence type="ECO:0000256" key="7">
    <source>
        <dbReference type="ARBA" id="ARBA00022692"/>
    </source>
</evidence>
<dbReference type="eggNOG" id="COG0573">
    <property type="taxonomic scope" value="Bacteria"/>
</dbReference>
<dbReference type="SUPFAM" id="SSF161098">
    <property type="entry name" value="MetI-like"/>
    <property type="match status" value="2"/>
</dbReference>
<evidence type="ECO:0000259" key="12">
    <source>
        <dbReference type="PROSITE" id="PS50928"/>
    </source>
</evidence>
<feature type="domain" description="ABC transmembrane type-1" evidence="12">
    <location>
        <begin position="124"/>
        <end position="351"/>
    </location>
</feature>
<dbReference type="InterPro" id="IPR000515">
    <property type="entry name" value="MetI-like"/>
</dbReference>
<feature type="transmembrane region" description="Helical" evidence="11">
    <location>
        <begin position="738"/>
        <end position="759"/>
    </location>
</feature>
<proteinExistence type="inferred from homology"/>
<feature type="transmembrane region" description="Helical" evidence="11">
    <location>
        <begin position="272"/>
        <end position="295"/>
    </location>
</feature>
<dbReference type="AlphaFoldDB" id="A0A086ZE75"/>
<dbReference type="InterPro" id="IPR011864">
    <property type="entry name" value="Phosphate_PstC"/>
</dbReference>
<keyword evidence="9 11" id="KW-0472">Membrane</keyword>
<dbReference type="GO" id="GO:0005886">
    <property type="term" value="C:plasma membrane"/>
    <property type="evidence" value="ECO:0007669"/>
    <property type="project" value="UniProtKB-SubCell"/>
</dbReference>
<feature type="compositionally biased region" description="Basic and acidic residues" evidence="10">
    <location>
        <begin position="1"/>
        <end position="11"/>
    </location>
</feature>
<comment type="subcellular location">
    <subcellularLocation>
        <location evidence="2">Cell membrane</location>
        <topology evidence="2">Multi-pass membrane protein</topology>
    </subcellularLocation>
</comment>
<comment type="similarity">
    <text evidence="3">Belongs to the binding-protein-dependent transport system permease family. CysTW subfamily.</text>
</comment>
<feature type="transmembrane region" description="Helical" evidence="11">
    <location>
        <begin position="174"/>
        <end position="195"/>
    </location>
</feature>
<comment type="caution">
    <text evidence="13">The sequence shown here is derived from an EMBL/GenBank/DDBJ whole genome shotgun (WGS) entry which is preliminary data.</text>
</comment>
<dbReference type="eggNOG" id="COG0581">
    <property type="taxonomic scope" value="Bacteria"/>
</dbReference>
<dbReference type="PROSITE" id="PS50928">
    <property type="entry name" value="ABC_TM1"/>
    <property type="match status" value="2"/>
</dbReference>
<feature type="transmembrane region" description="Helical" evidence="11">
    <location>
        <begin position="123"/>
        <end position="153"/>
    </location>
</feature>
<feature type="transmembrane region" description="Helical" evidence="11">
    <location>
        <begin position="614"/>
        <end position="636"/>
    </location>
</feature>
<evidence type="ECO:0000256" key="1">
    <source>
        <dbReference type="ARBA" id="ARBA00003510"/>
    </source>
</evidence>
<keyword evidence="8 11" id="KW-1133">Transmembrane helix</keyword>
<evidence type="ECO:0000256" key="9">
    <source>
        <dbReference type="ARBA" id="ARBA00023136"/>
    </source>
</evidence>
<reference evidence="13 14" key="1">
    <citation type="submission" date="2014-03" db="EMBL/GenBank/DDBJ databases">
        <title>Genomics of Bifidobacteria.</title>
        <authorList>
            <person name="Ventura M."/>
            <person name="Milani C."/>
            <person name="Lugli G.A."/>
        </authorList>
    </citation>
    <scope>NUCLEOTIDE SEQUENCE [LARGE SCALE GENOMIC DNA]</scope>
    <source>
        <strain evidence="13 14">DSM 22767</strain>
    </source>
</reference>
<evidence type="ECO:0000313" key="13">
    <source>
        <dbReference type="EMBL" id="KFI44825.1"/>
    </source>
</evidence>
<feature type="compositionally biased region" description="Basic and acidic residues" evidence="10">
    <location>
        <begin position="406"/>
        <end position="417"/>
    </location>
</feature>
<dbReference type="NCBIfam" id="TIGR02138">
    <property type="entry name" value="phosphate_pstC"/>
    <property type="match status" value="1"/>
</dbReference>
<accession>A0A086ZE75</accession>
<dbReference type="Gene3D" id="1.10.3720.10">
    <property type="entry name" value="MetI-like"/>
    <property type="match status" value="2"/>
</dbReference>
<evidence type="ECO:0000256" key="11">
    <source>
        <dbReference type="SAM" id="Phobius"/>
    </source>
</evidence>
<dbReference type="CDD" id="cd06261">
    <property type="entry name" value="TM_PBP2"/>
    <property type="match status" value="2"/>
</dbReference>
<feature type="transmembrane region" description="Helical" evidence="11">
    <location>
        <begin position="472"/>
        <end position="497"/>
    </location>
</feature>
<keyword evidence="4" id="KW-0813">Transport</keyword>
<dbReference type="InterPro" id="IPR005672">
    <property type="entry name" value="Phosphate_PstA"/>
</dbReference>
<evidence type="ECO:0000256" key="8">
    <source>
        <dbReference type="ARBA" id="ARBA00022989"/>
    </source>
</evidence>
<feature type="transmembrane region" description="Helical" evidence="11">
    <location>
        <begin position="330"/>
        <end position="351"/>
    </location>
</feature>
<dbReference type="EMBL" id="JGYP01000005">
    <property type="protein sequence ID" value="KFI44825.1"/>
    <property type="molecule type" value="Genomic_DNA"/>
</dbReference>
<evidence type="ECO:0000256" key="2">
    <source>
        <dbReference type="ARBA" id="ARBA00004651"/>
    </source>
</evidence>
<protein>
    <submittedName>
        <fullName evidence="13">Phosphate ABC superfamily transporter</fullName>
    </submittedName>
</protein>
<dbReference type="PANTHER" id="PTHR30425">
    <property type="entry name" value="PHOSPHATE TRANSPORT SYSTEM PERMEASE PROTEIN PST"/>
    <property type="match status" value="1"/>
</dbReference>
<keyword evidence="7 11" id="KW-0812">Transmembrane</keyword>
<gene>
    <name evidence="13" type="ORF">BBOH_1554</name>
</gene>
<evidence type="ECO:0000256" key="4">
    <source>
        <dbReference type="ARBA" id="ARBA00022448"/>
    </source>
</evidence>
<feature type="domain" description="ABC transmembrane type-1" evidence="12">
    <location>
        <begin position="537"/>
        <end position="756"/>
    </location>
</feature>
<dbReference type="InterPro" id="IPR035906">
    <property type="entry name" value="MetI-like_sf"/>
</dbReference>
<feature type="transmembrane region" description="Helical" evidence="11">
    <location>
        <begin position="67"/>
        <end position="88"/>
    </location>
</feature>
<dbReference type="InterPro" id="IPR051124">
    <property type="entry name" value="Phosphate_Transport_Permease"/>
</dbReference>
<feature type="transmembrane region" description="Helical" evidence="11">
    <location>
        <begin position="574"/>
        <end position="602"/>
    </location>
</feature>
<keyword evidence="5" id="KW-1003">Cell membrane</keyword>
<feature type="region of interest" description="Disordered" evidence="10">
    <location>
        <begin position="404"/>
        <end position="425"/>
    </location>
</feature>
<sequence>MADAGETKTRQTDVLPDSQPTNRSECGGEALGMKAEASVSGTHSPNGAGVDLGDVPRGVADKVFRGVATGCGMLILLTLGAVVLFLVLRAWPAVAGSRTKVASVYESLSGGKAHGFWQYVGPLMFGTVLIAGLALLIAFFIAVAAALFIVFYAPKRLSVLLNYVVDLLAAIPSVIYGLWGALVFVPATYGFWAWLSEYFGWIPLFSGPAANPSRTVATCAVVLAVMILPIITSMTRDLFMQAPQLTREAALALGATKWEMLRLTALPFARSGMVSASMLGLGRALGETMAVMMILSPGMTYSWHILQASKSQTIAANIAAQYPEADPSGVSALIATGLVLFVITFVVNLVARRIAIGGKRPARKPLFRRSMPEPDVRVKDGSTPENTEAAQYFRLKAQVSAAQGAADDRGSADRPDNGIDVNRSPAGFVGAGGQSEGFVGDRIAGTPSASTRPNPDFSRFEPTAMELRRRKLFSAFVAALIAIAFVVAMVPLVSLLFTTFARGLRRLNLNFLSYNMSGVIGGLPTPSGGYGGIEHAVIGTLEVTGGAMLISVPVGLMCAIYLTEYARGNGFSKAVSMLVDVMSGIPSVVAGLFAFSLFTLLGGPGVSNGFEGSVALSILMIPTVVNSSVQMLRVVPQDLREASYALGVTKSRTIVHVVLRTALPGIVSGVILAIARVIGETAPLLLTAGFIATTNLNLFSGQMTTLPVYVYQEYSKMSVTCLPKAGAGCVADIPTERAWAAALALIVIVLALNLAGRLVQRLLSVETSK</sequence>
<comment type="function">
    <text evidence="1">Part of the binding-protein-dependent transport system for phosphate; probably responsible for the translocation of the substrate across the membrane.</text>
</comment>
<feature type="region of interest" description="Disordered" evidence="10">
    <location>
        <begin position="1"/>
        <end position="27"/>
    </location>
</feature>
<keyword evidence="14" id="KW-1185">Reference proteome</keyword>
<feature type="transmembrane region" description="Helical" evidence="11">
    <location>
        <begin position="543"/>
        <end position="562"/>
    </location>
</feature>
<keyword evidence="6" id="KW-0592">Phosphate transport</keyword>